<gene>
    <name evidence="1" type="ORF">AK812_SmicGene23357</name>
</gene>
<dbReference type="Proteomes" id="UP000186817">
    <property type="component" value="Unassembled WGS sequence"/>
</dbReference>
<accession>A0A1Q9DHF0</accession>
<dbReference type="EMBL" id="LSRX01000535">
    <property type="protein sequence ID" value="OLP94614.1"/>
    <property type="molecule type" value="Genomic_DNA"/>
</dbReference>
<keyword evidence="2" id="KW-1185">Reference proteome</keyword>
<name>A0A1Q9DHF0_SYMMI</name>
<protein>
    <submittedName>
        <fullName evidence="1">Uncharacterized protein</fullName>
    </submittedName>
</protein>
<organism evidence="1 2">
    <name type="scientific">Symbiodinium microadriaticum</name>
    <name type="common">Dinoflagellate</name>
    <name type="synonym">Zooxanthella microadriatica</name>
    <dbReference type="NCBI Taxonomy" id="2951"/>
    <lineage>
        <taxon>Eukaryota</taxon>
        <taxon>Sar</taxon>
        <taxon>Alveolata</taxon>
        <taxon>Dinophyceae</taxon>
        <taxon>Suessiales</taxon>
        <taxon>Symbiodiniaceae</taxon>
        <taxon>Symbiodinium</taxon>
    </lineage>
</organism>
<sequence>MLGYRPYRCCGYPAFRTGPTRLALEDILATEARRFEELFVSVSKRPASTPEANIPAFRLLKLVLEVKHEACVAALRARVLTGEALLQVMEQKG</sequence>
<proteinExistence type="predicted"/>
<reference evidence="1 2" key="1">
    <citation type="submission" date="2016-02" db="EMBL/GenBank/DDBJ databases">
        <title>Genome analysis of coral dinoflagellate symbionts highlights evolutionary adaptations to a symbiotic lifestyle.</title>
        <authorList>
            <person name="Aranda M."/>
            <person name="Li Y."/>
            <person name="Liew Y.J."/>
            <person name="Baumgarten S."/>
            <person name="Simakov O."/>
            <person name="Wilson M."/>
            <person name="Piel J."/>
            <person name="Ashoor H."/>
            <person name="Bougouffa S."/>
            <person name="Bajic V.B."/>
            <person name="Ryu T."/>
            <person name="Ravasi T."/>
            <person name="Bayer T."/>
            <person name="Micklem G."/>
            <person name="Kim H."/>
            <person name="Bhak J."/>
            <person name="Lajeunesse T.C."/>
            <person name="Voolstra C.R."/>
        </authorList>
    </citation>
    <scope>NUCLEOTIDE SEQUENCE [LARGE SCALE GENOMIC DNA]</scope>
    <source>
        <strain evidence="1 2">CCMP2467</strain>
    </source>
</reference>
<evidence type="ECO:0000313" key="1">
    <source>
        <dbReference type="EMBL" id="OLP94614.1"/>
    </source>
</evidence>
<comment type="caution">
    <text evidence="1">The sequence shown here is derived from an EMBL/GenBank/DDBJ whole genome shotgun (WGS) entry which is preliminary data.</text>
</comment>
<dbReference type="AlphaFoldDB" id="A0A1Q9DHF0"/>
<evidence type="ECO:0000313" key="2">
    <source>
        <dbReference type="Proteomes" id="UP000186817"/>
    </source>
</evidence>